<dbReference type="KEGG" id="mrub:DEO27_000500"/>
<gene>
    <name evidence="1" type="ORF">DEO27_000500</name>
</gene>
<dbReference type="OrthoDB" id="5134860at2"/>
<dbReference type="EMBL" id="CP043450">
    <property type="protein sequence ID" value="QEM08559.1"/>
    <property type="molecule type" value="Genomic_DNA"/>
</dbReference>
<evidence type="ECO:0000313" key="1">
    <source>
        <dbReference type="EMBL" id="QEM08559.1"/>
    </source>
</evidence>
<reference evidence="1" key="1">
    <citation type="submission" date="2019-08" db="EMBL/GenBank/DDBJ databases">
        <title>Comparative genome analysis confer to the adaptation heavy metal polluted environment.</title>
        <authorList>
            <person name="Li Y."/>
        </authorList>
    </citation>
    <scope>NUCLEOTIDE SEQUENCE [LARGE SCALE GENOMIC DNA]</scope>
    <source>
        <strain evidence="1">P1</strain>
    </source>
</reference>
<proteinExistence type="predicted"/>
<evidence type="ECO:0000313" key="2">
    <source>
        <dbReference type="Proteomes" id="UP000251402"/>
    </source>
</evidence>
<organism evidence="1 2">
    <name type="scientific">Mucilaginibacter rubeus</name>
    <dbReference type="NCBI Taxonomy" id="2027860"/>
    <lineage>
        <taxon>Bacteria</taxon>
        <taxon>Pseudomonadati</taxon>
        <taxon>Bacteroidota</taxon>
        <taxon>Sphingobacteriia</taxon>
        <taxon>Sphingobacteriales</taxon>
        <taxon>Sphingobacteriaceae</taxon>
        <taxon>Mucilaginibacter</taxon>
    </lineage>
</organism>
<dbReference type="RefSeq" id="WP_112573460.1">
    <property type="nucleotide sequence ID" value="NZ_CP043450.1"/>
</dbReference>
<protein>
    <submittedName>
        <fullName evidence="1">Uncharacterized protein</fullName>
    </submittedName>
</protein>
<dbReference type="Proteomes" id="UP000251402">
    <property type="component" value="Chromosome"/>
</dbReference>
<name>A0A5C1HSB1_9SPHI</name>
<keyword evidence="2" id="KW-1185">Reference proteome</keyword>
<accession>A0A5C1HSB1</accession>
<dbReference type="AlphaFoldDB" id="A0A5C1HSB1"/>
<sequence length="317" mass="35986">MKKIVYLMCLLGVAVTGCSQKTTTHAKQPVVNADVPAPAATWKEHWFEHAQTLNRVYYDTSVVVYYDADVKPSVTWPKTYMAQAWNYTKKTYGNFGADSRLYAVFHAGKYSGGHPSTYMDDSHDYHNVTDCGSSDPNAWTSGVGNDIDLSTHEIGHIVEGAAKGVHGSPAFGIWHDSKWMEIYQYDVYLGLGRNDDALRWKNMKLTTTDDFPRAGTHWFKDWFYPIYTQHGQTKALNNFFVLLAKYFPKQTFNNGKESYPEYSRDLNMGEFIHFWSGAAGTDLKQLALNAFGDKDEHGNSWITQLEKARTDFPGVTY</sequence>
<dbReference type="PROSITE" id="PS51257">
    <property type="entry name" value="PROKAR_LIPOPROTEIN"/>
    <property type="match status" value="1"/>
</dbReference>